<dbReference type="CDD" id="cd00077">
    <property type="entry name" value="HDc"/>
    <property type="match status" value="1"/>
</dbReference>
<dbReference type="SMART" id="SM00471">
    <property type="entry name" value="HDc"/>
    <property type="match status" value="1"/>
</dbReference>
<name>A0A024QBH9_9BACI</name>
<keyword evidence="3" id="KW-1185">Reference proteome</keyword>
<reference evidence="3" key="2">
    <citation type="submission" date="2014-05" db="EMBL/GenBank/DDBJ databases">
        <title>Draft genome sequence of Virgibacillus massiliensis Vm-5.</title>
        <authorList>
            <person name="Khelaifia S."/>
            <person name="Croce O."/>
            <person name="Lagier J.C."/>
            <person name="Raoult D."/>
        </authorList>
    </citation>
    <scope>NUCLEOTIDE SEQUENCE [LARGE SCALE GENOMIC DNA]</scope>
    <source>
        <strain evidence="3">Vm-5</strain>
    </source>
</reference>
<feature type="domain" description="HD" evidence="1">
    <location>
        <begin position="26"/>
        <end position="125"/>
    </location>
</feature>
<dbReference type="InterPro" id="IPR006674">
    <property type="entry name" value="HD_domain"/>
</dbReference>
<dbReference type="Proteomes" id="UP000028875">
    <property type="component" value="Unassembled WGS sequence"/>
</dbReference>
<gene>
    <name evidence="2" type="ORF">BN990_02171</name>
</gene>
<dbReference type="PROSITE" id="PS51831">
    <property type="entry name" value="HD"/>
    <property type="match status" value="1"/>
</dbReference>
<dbReference type="RefSeq" id="WP_021291312.1">
    <property type="nucleotide sequence ID" value="NZ_BNER01000002.1"/>
</dbReference>
<dbReference type="eggNOG" id="COG1418">
    <property type="taxonomic scope" value="Bacteria"/>
</dbReference>
<evidence type="ECO:0000259" key="1">
    <source>
        <dbReference type="PROSITE" id="PS51831"/>
    </source>
</evidence>
<dbReference type="STRING" id="1462526.BN990_02171"/>
<sequence>MEELSQLIEIQKLIRNLFSDDYTGHDFFHMERVATTAGEIAKIEDADLFICEAAAWLHDVGDAKLFTDPEETIKELDLFLQRIAMNEYQINKVKEAIQDVSFSKGGNPTTLEGKIVQDADRLDAIGAIGIARAFAYGGANRNYINHDTNKNNTIQHFYDKLLKIKELLHTEAAKKIADERHRFMEVYLLQFEKEWSKTKSC</sequence>
<comment type="caution">
    <text evidence="2">The sequence shown here is derived from an EMBL/GenBank/DDBJ whole genome shotgun (WGS) entry which is preliminary data.</text>
</comment>
<dbReference type="OrthoDB" id="9797344at2"/>
<organism evidence="2 3">
    <name type="scientific">Virgibacillus massiliensis</name>
    <dbReference type="NCBI Taxonomy" id="1462526"/>
    <lineage>
        <taxon>Bacteria</taxon>
        <taxon>Bacillati</taxon>
        <taxon>Bacillota</taxon>
        <taxon>Bacilli</taxon>
        <taxon>Bacillales</taxon>
        <taxon>Bacillaceae</taxon>
        <taxon>Virgibacillus</taxon>
    </lineage>
</organism>
<dbReference type="GO" id="GO:0016787">
    <property type="term" value="F:hydrolase activity"/>
    <property type="evidence" value="ECO:0007669"/>
    <property type="project" value="UniProtKB-KW"/>
</dbReference>
<dbReference type="SUPFAM" id="SSF109604">
    <property type="entry name" value="HD-domain/PDEase-like"/>
    <property type="match status" value="1"/>
</dbReference>
<reference evidence="2 3" key="1">
    <citation type="submission" date="2014-03" db="EMBL/GenBank/DDBJ databases">
        <authorList>
            <person name="Urmite Genomes U."/>
        </authorList>
    </citation>
    <scope>NUCLEOTIDE SEQUENCE [LARGE SCALE GENOMIC DNA]</scope>
    <source>
        <strain evidence="2 3">Vm-5</strain>
    </source>
</reference>
<dbReference type="Pfam" id="PF01966">
    <property type="entry name" value="HD"/>
    <property type="match status" value="1"/>
</dbReference>
<keyword evidence="2" id="KW-0378">Hydrolase</keyword>
<evidence type="ECO:0000313" key="3">
    <source>
        <dbReference type="Proteomes" id="UP000028875"/>
    </source>
</evidence>
<dbReference type="PANTHER" id="PTHR33594:SF1">
    <property type="entry name" value="HD_PDEASE DOMAIN-CONTAINING PROTEIN"/>
    <property type="match status" value="1"/>
</dbReference>
<dbReference type="AlphaFoldDB" id="A0A024QBH9"/>
<dbReference type="Gene3D" id="1.20.58.1910">
    <property type="match status" value="1"/>
</dbReference>
<dbReference type="InterPro" id="IPR003607">
    <property type="entry name" value="HD/PDEase_dom"/>
</dbReference>
<proteinExistence type="predicted"/>
<dbReference type="Gene3D" id="1.10.472.50">
    <property type="entry name" value="HD-domain/PDEase-like"/>
    <property type="match status" value="1"/>
</dbReference>
<dbReference type="PANTHER" id="PTHR33594">
    <property type="entry name" value="SUPERFAMILY HYDROLASE, PUTATIVE (AFU_ORTHOLOGUE AFUA_1G03035)-RELATED"/>
    <property type="match status" value="1"/>
</dbReference>
<evidence type="ECO:0000313" key="2">
    <source>
        <dbReference type="EMBL" id="CDQ39854.1"/>
    </source>
</evidence>
<protein>
    <submittedName>
        <fullName evidence="2">Putative hydrolase</fullName>
    </submittedName>
</protein>
<dbReference type="EMBL" id="CCDP010000001">
    <property type="protein sequence ID" value="CDQ39854.1"/>
    <property type="molecule type" value="Genomic_DNA"/>
</dbReference>
<accession>A0A024QBH9</accession>